<comment type="caution">
    <text evidence="1">The sequence shown here is derived from an EMBL/GenBank/DDBJ whole genome shotgun (WGS) entry which is preliminary data.</text>
</comment>
<dbReference type="EMBL" id="JAGGJA010000005">
    <property type="protein sequence ID" value="MCW9707069.1"/>
    <property type="molecule type" value="Genomic_DNA"/>
</dbReference>
<evidence type="ECO:0008006" key="3">
    <source>
        <dbReference type="Google" id="ProtNLM"/>
    </source>
</evidence>
<reference evidence="1 2" key="1">
    <citation type="submission" date="2021-03" db="EMBL/GenBank/DDBJ databases">
        <title>Aliifodinibius sp. nov., a new bacterium isolated from saline soil.</title>
        <authorList>
            <person name="Galisteo C."/>
            <person name="De La Haba R."/>
            <person name="Sanchez-Porro C."/>
            <person name="Ventosa A."/>
        </authorList>
    </citation>
    <scope>NUCLEOTIDE SEQUENCE [LARGE SCALE GENOMIC DNA]</scope>
    <source>
        <strain evidence="1 2">1BSP15-2V2</strain>
    </source>
</reference>
<evidence type="ECO:0000313" key="1">
    <source>
        <dbReference type="EMBL" id="MCW9707069.1"/>
    </source>
</evidence>
<protein>
    <recommendedName>
        <fullName evidence="3">DUF302 domain-containing protein</fullName>
    </recommendedName>
</protein>
<sequence length="173" mass="19720">MRRIIQKEKQFLLVVLLWLCPIFLNAQNEVSREINSLKGIQAMGFSVNYEANVSLTQKGEIKITSLQQMGEQALKDGEITLISTEELKQSDQYPLLHMHINAMDVGRGLVPFSINLYFYQPIKLVLNRDLRTTASTWESGTLGIASYDRLQLIPEAAEGLLNEFITDYNNINR</sequence>
<proteinExistence type="predicted"/>
<dbReference type="RefSeq" id="WP_265765821.1">
    <property type="nucleotide sequence ID" value="NZ_JAGGJA010000005.1"/>
</dbReference>
<name>A0ABT3PMD0_9BACT</name>
<dbReference type="Proteomes" id="UP001207918">
    <property type="component" value="Unassembled WGS sequence"/>
</dbReference>
<keyword evidence="2" id="KW-1185">Reference proteome</keyword>
<accession>A0ABT3PMD0</accession>
<gene>
    <name evidence="1" type="ORF">J6I44_09385</name>
</gene>
<organism evidence="1 2">
    <name type="scientific">Fodinibius salsisoli</name>
    <dbReference type="NCBI Taxonomy" id="2820877"/>
    <lineage>
        <taxon>Bacteria</taxon>
        <taxon>Pseudomonadati</taxon>
        <taxon>Balneolota</taxon>
        <taxon>Balneolia</taxon>
        <taxon>Balneolales</taxon>
        <taxon>Balneolaceae</taxon>
        <taxon>Fodinibius</taxon>
    </lineage>
</organism>
<evidence type="ECO:0000313" key="2">
    <source>
        <dbReference type="Proteomes" id="UP001207918"/>
    </source>
</evidence>